<evidence type="ECO:0000256" key="1">
    <source>
        <dbReference type="SAM" id="Phobius"/>
    </source>
</evidence>
<name>A0A0M0LKG7_9BACL</name>
<dbReference type="Proteomes" id="UP000036867">
    <property type="component" value="Unassembled WGS sequence"/>
</dbReference>
<keyword evidence="1" id="KW-0812">Transmembrane</keyword>
<dbReference type="EMBL" id="LILB01000001">
    <property type="protein sequence ID" value="KOO51529.1"/>
    <property type="molecule type" value="Genomic_DNA"/>
</dbReference>
<evidence type="ECO:0000313" key="3">
    <source>
        <dbReference type="Proteomes" id="UP000036867"/>
    </source>
</evidence>
<feature type="transmembrane region" description="Helical" evidence="1">
    <location>
        <begin position="46"/>
        <end position="63"/>
    </location>
</feature>
<reference evidence="3" key="1">
    <citation type="submission" date="2015-08" db="EMBL/GenBank/DDBJ databases">
        <title>Fjat-10028 dsm 16317.</title>
        <authorList>
            <person name="Liu B."/>
            <person name="Wang J."/>
            <person name="Zhu Y."/>
            <person name="Liu G."/>
            <person name="Chen Q."/>
            <person name="Chen Z."/>
            <person name="Lan J."/>
            <person name="Che J."/>
            <person name="Ge C."/>
            <person name="Shi H."/>
            <person name="Pan Z."/>
            <person name="Liu X."/>
        </authorList>
    </citation>
    <scope>NUCLEOTIDE SEQUENCE [LARGE SCALE GENOMIC DNA]</scope>
    <source>
        <strain evidence="3">DSM 16317</strain>
    </source>
</reference>
<dbReference type="AlphaFoldDB" id="A0A0M0LKG7"/>
<keyword evidence="1" id="KW-0472">Membrane</keyword>
<gene>
    <name evidence="2" type="ORF">AMD00_03405</name>
</gene>
<keyword evidence="3" id="KW-1185">Reference proteome</keyword>
<dbReference type="OrthoDB" id="2990991at2"/>
<protein>
    <submittedName>
        <fullName evidence="2">Uncharacterized protein</fullName>
    </submittedName>
</protein>
<proteinExistence type="predicted"/>
<comment type="caution">
    <text evidence="2">The sequence shown here is derived from an EMBL/GenBank/DDBJ whole genome shotgun (WGS) entry which is preliminary data.</text>
</comment>
<dbReference type="RefSeq" id="WP_053415671.1">
    <property type="nucleotide sequence ID" value="NZ_LILB01000001.1"/>
</dbReference>
<sequence>MKEDIFIKNGDVEIIFRYFVTFIIGFCLSFILSTDLFDESSIILNTLYRVCFGLFFLFVIWLVQPNRNNVGDKNKND</sequence>
<feature type="transmembrane region" description="Helical" evidence="1">
    <location>
        <begin position="15"/>
        <end position="34"/>
    </location>
</feature>
<keyword evidence="1" id="KW-1133">Transmembrane helix</keyword>
<evidence type="ECO:0000313" key="2">
    <source>
        <dbReference type="EMBL" id="KOO51529.1"/>
    </source>
</evidence>
<accession>A0A0M0LKG7</accession>
<organism evidence="2 3">
    <name type="scientific">Viridibacillus arvi</name>
    <dbReference type="NCBI Taxonomy" id="263475"/>
    <lineage>
        <taxon>Bacteria</taxon>
        <taxon>Bacillati</taxon>
        <taxon>Bacillota</taxon>
        <taxon>Bacilli</taxon>
        <taxon>Bacillales</taxon>
        <taxon>Caryophanaceae</taxon>
        <taxon>Viridibacillus</taxon>
    </lineage>
</organism>
<dbReference type="GeneID" id="301135152"/>